<dbReference type="EMBL" id="ABQC02000004">
    <property type="protein sequence ID" value="EDY97057.1"/>
    <property type="molecule type" value="Genomic_DNA"/>
</dbReference>
<comment type="caution">
    <text evidence="1">The sequence shown here is derived from an EMBL/GenBank/DDBJ whole genome shotgun (WGS) entry which is preliminary data.</text>
</comment>
<reference evidence="1 2" key="2">
    <citation type="submission" date="2008-08" db="EMBL/GenBank/DDBJ databases">
        <authorList>
            <person name="Fulton L."/>
            <person name="Clifton S."/>
            <person name="Fulton B."/>
            <person name="Xu J."/>
            <person name="Minx P."/>
            <person name="Pepin K.H."/>
            <person name="Johnson M."/>
            <person name="Thiruvilangam P."/>
            <person name="Bhonagiri V."/>
            <person name="Nash W.E."/>
            <person name="Mardis E.R."/>
            <person name="Wilson R.K."/>
        </authorList>
    </citation>
    <scope>NUCLEOTIDE SEQUENCE [LARGE SCALE GENOMIC DNA]</scope>
    <source>
        <strain evidence="2">DSM 17135 / JCM 12973 / M2</strain>
    </source>
</reference>
<accession>B5CUR8</accession>
<dbReference type="AlphaFoldDB" id="B5CUR8"/>
<sequence length="39" mass="4869">MFFLRFFKLSKILKKLERSDFQHSKNREKDMNRVYTTKG</sequence>
<protein>
    <submittedName>
        <fullName evidence="1">Uncharacterized protein</fullName>
    </submittedName>
</protein>
<proteinExistence type="predicted"/>
<reference evidence="1 2" key="1">
    <citation type="submission" date="2008-08" db="EMBL/GenBank/DDBJ databases">
        <title>Draft genome sequence of Bacteroides plebeius (DSM 17135).</title>
        <authorList>
            <person name="Sudarsanam P."/>
            <person name="Ley R."/>
            <person name="Guruge J."/>
            <person name="Turnbaugh P.J."/>
            <person name="Mahowald M."/>
            <person name="Liep D."/>
            <person name="Gordon J."/>
        </authorList>
    </citation>
    <scope>NUCLEOTIDE SEQUENCE [LARGE SCALE GENOMIC DNA]</scope>
    <source>
        <strain evidence="2">DSM 17135 / JCM 12973 / M2</strain>
    </source>
</reference>
<evidence type="ECO:0000313" key="1">
    <source>
        <dbReference type="EMBL" id="EDY97057.1"/>
    </source>
</evidence>
<dbReference type="HOGENOM" id="CLU_3304961_0_0_10"/>
<organism evidence="1 2">
    <name type="scientific">Phocaeicola plebeius (strain DSM 17135 / JCM 12973 / CCUG 54634 / M2)</name>
    <name type="common">Bacteroides plebeius</name>
    <dbReference type="NCBI Taxonomy" id="484018"/>
    <lineage>
        <taxon>Bacteria</taxon>
        <taxon>Pseudomonadati</taxon>
        <taxon>Bacteroidota</taxon>
        <taxon>Bacteroidia</taxon>
        <taxon>Bacteroidales</taxon>
        <taxon>Bacteroidaceae</taxon>
        <taxon>Phocaeicola</taxon>
    </lineage>
</organism>
<name>B5CUR8_PHOPM</name>
<evidence type="ECO:0000313" key="2">
    <source>
        <dbReference type="Proteomes" id="UP000003452"/>
    </source>
</evidence>
<dbReference type="Proteomes" id="UP000003452">
    <property type="component" value="Unassembled WGS sequence"/>
</dbReference>
<gene>
    <name evidence="1" type="ORF">BACPLE_00441</name>
</gene>